<dbReference type="AlphaFoldDB" id="A0A6D2HTU0"/>
<comment type="caution">
    <text evidence="1">The sequence shown here is derived from an EMBL/GenBank/DDBJ whole genome shotgun (WGS) entry which is preliminary data.</text>
</comment>
<dbReference type="EMBL" id="CACVBM020000344">
    <property type="protein sequence ID" value="CAA7018026.1"/>
    <property type="molecule type" value="Genomic_DNA"/>
</dbReference>
<reference evidence="1" key="1">
    <citation type="submission" date="2020-01" db="EMBL/GenBank/DDBJ databases">
        <authorList>
            <person name="Mishra B."/>
        </authorList>
    </citation>
    <scope>NUCLEOTIDE SEQUENCE [LARGE SCALE GENOMIC DNA]</scope>
</reference>
<sequence>MVDETVALTNSVREVDPSELISGELSVLLLEDSNDVMLIEGTVKEFTPTSKKRGDFNKDMSLEDLESANTKACLKEVKIEKIGKTRGIA</sequence>
<name>A0A6D2HTU0_9BRAS</name>
<accession>A0A6D2HTU0</accession>
<gene>
    <name evidence="1" type="ORF">MERR_LOCUS5261</name>
</gene>
<keyword evidence="2" id="KW-1185">Reference proteome</keyword>
<organism evidence="1 2">
    <name type="scientific">Microthlaspi erraticum</name>
    <dbReference type="NCBI Taxonomy" id="1685480"/>
    <lineage>
        <taxon>Eukaryota</taxon>
        <taxon>Viridiplantae</taxon>
        <taxon>Streptophyta</taxon>
        <taxon>Embryophyta</taxon>
        <taxon>Tracheophyta</taxon>
        <taxon>Spermatophyta</taxon>
        <taxon>Magnoliopsida</taxon>
        <taxon>eudicotyledons</taxon>
        <taxon>Gunneridae</taxon>
        <taxon>Pentapetalae</taxon>
        <taxon>rosids</taxon>
        <taxon>malvids</taxon>
        <taxon>Brassicales</taxon>
        <taxon>Brassicaceae</taxon>
        <taxon>Coluteocarpeae</taxon>
        <taxon>Microthlaspi</taxon>
    </lineage>
</organism>
<proteinExistence type="predicted"/>
<dbReference type="Proteomes" id="UP000467841">
    <property type="component" value="Unassembled WGS sequence"/>
</dbReference>
<evidence type="ECO:0000313" key="1">
    <source>
        <dbReference type="EMBL" id="CAA7018026.1"/>
    </source>
</evidence>
<evidence type="ECO:0000313" key="2">
    <source>
        <dbReference type="Proteomes" id="UP000467841"/>
    </source>
</evidence>
<protein>
    <submittedName>
        <fullName evidence="1">Uncharacterized protein</fullName>
    </submittedName>
</protein>